<sequence>MFGLGIQAQTPAIYNELNEALPEESNKEFQFIAYFYNHVINTNVYPTSDFLKGQVVGRLFGQNTSTTSDSLRPMYFEQRILPFFFYSPKLFDGRVTLRASFEIDFTWGDGSYSTGGNSGGAISSDFVNLQTQNLEVELIPVKGWKVNLGLQRMYDTPYNPYTTFFEKMLNTSYRLNYWGTDAVGVSVRKDNDFSSFKAGFYQLYENAIQLDDDVQLFEFNYRRRLNTKLNIGGSVYYIRDRGNGQGGPSIIGQGLNSTLAVFNGAYRFPFGSTNYKSDIAWLGGYFSYNDDILSDNLFASGYFNYNLGSTHLKPNEVWEKGPTIGGFGSNLRLGYRYDQTVNDIVWLDATYTSGDQNGIVDDKYSGVVTGNSWGTPAALHVNHGGYLLFPHANVVNRYIAAVTDISNMGLGISAIHVNASKDIIPHKFSTKVGMAAGWSNAIPAGGGKFIGTEINAKLAYQLGVFMSVELHAAYLNLGNFYDSSIVNGGIDGRPANPYTAFISFKWLMF</sequence>
<dbReference type="EMBL" id="BSOH01000037">
    <property type="protein sequence ID" value="GLR20013.1"/>
    <property type="molecule type" value="Genomic_DNA"/>
</dbReference>
<keyword evidence="2" id="KW-1185">Reference proteome</keyword>
<evidence type="ECO:0000313" key="1">
    <source>
        <dbReference type="EMBL" id="GLR20013.1"/>
    </source>
</evidence>
<gene>
    <name evidence="1" type="ORF">GCM10007940_46290</name>
</gene>
<dbReference type="AlphaFoldDB" id="A0AA37SYI4"/>
<comment type="caution">
    <text evidence="1">The sequence shown here is derived from an EMBL/GenBank/DDBJ whole genome shotgun (WGS) entry which is preliminary data.</text>
</comment>
<reference evidence="1" key="2">
    <citation type="submission" date="2023-01" db="EMBL/GenBank/DDBJ databases">
        <title>Draft genome sequence of Portibacter lacus strain NBRC 108769.</title>
        <authorList>
            <person name="Sun Q."/>
            <person name="Mori K."/>
        </authorList>
    </citation>
    <scope>NUCLEOTIDE SEQUENCE</scope>
    <source>
        <strain evidence="1">NBRC 108769</strain>
    </source>
</reference>
<reference evidence="1" key="1">
    <citation type="journal article" date="2014" name="Int. J. Syst. Evol. Microbiol.">
        <title>Complete genome sequence of Corynebacterium casei LMG S-19264T (=DSM 44701T), isolated from a smear-ripened cheese.</title>
        <authorList>
            <consortium name="US DOE Joint Genome Institute (JGI-PGF)"/>
            <person name="Walter F."/>
            <person name="Albersmeier A."/>
            <person name="Kalinowski J."/>
            <person name="Ruckert C."/>
        </authorList>
    </citation>
    <scope>NUCLEOTIDE SEQUENCE</scope>
    <source>
        <strain evidence="1">NBRC 108769</strain>
    </source>
</reference>
<organism evidence="1 2">
    <name type="scientific">Portibacter lacus</name>
    <dbReference type="NCBI Taxonomy" id="1099794"/>
    <lineage>
        <taxon>Bacteria</taxon>
        <taxon>Pseudomonadati</taxon>
        <taxon>Bacteroidota</taxon>
        <taxon>Saprospiria</taxon>
        <taxon>Saprospirales</taxon>
        <taxon>Haliscomenobacteraceae</taxon>
        <taxon>Portibacter</taxon>
    </lineage>
</organism>
<evidence type="ECO:0000313" key="2">
    <source>
        <dbReference type="Proteomes" id="UP001156666"/>
    </source>
</evidence>
<name>A0AA37SYI4_9BACT</name>
<dbReference type="Proteomes" id="UP001156666">
    <property type="component" value="Unassembled WGS sequence"/>
</dbReference>
<proteinExistence type="predicted"/>
<protein>
    <submittedName>
        <fullName evidence="1">Membrane protein</fullName>
    </submittedName>
</protein>
<accession>A0AA37SYI4</accession>